<feature type="compositionally biased region" description="Basic and acidic residues" evidence="1">
    <location>
        <begin position="214"/>
        <end position="223"/>
    </location>
</feature>
<evidence type="ECO:0000313" key="4">
    <source>
        <dbReference type="Proteomes" id="UP000290545"/>
    </source>
</evidence>
<feature type="compositionally biased region" description="Low complexity" evidence="1">
    <location>
        <begin position="199"/>
        <end position="212"/>
    </location>
</feature>
<evidence type="ECO:0000256" key="2">
    <source>
        <dbReference type="SAM" id="Phobius"/>
    </source>
</evidence>
<dbReference type="EMBL" id="SDHZ01000002">
    <property type="protein sequence ID" value="RXK83451.1"/>
    <property type="molecule type" value="Genomic_DNA"/>
</dbReference>
<evidence type="ECO:0000313" key="3">
    <source>
        <dbReference type="EMBL" id="RXK83451.1"/>
    </source>
</evidence>
<reference evidence="3 4" key="1">
    <citation type="submission" date="2019-01" db="EMBL/GenBank/DDBJ databases">
        <title>Filimonas sp. strain TTM-71.</title>
        <authorList>
            <person name="Chen W.-M."/>
        </authorList>
    </citation>
    <scope>NUCLEOTIDE SEQUENCE [LARGE SCALE GENOMIC DNA]</scope>
    <source>
        <strain evidence="3 4">TTM-71</strain>
    </source>
</reference>
<keyword evidence="4" id="KW-1185">Reference proteome</keyword>
<organism evidence="3 4">
    <name type="scientific">Filimonas effusa</name>
    <dbReference type="NCBI Taxonomy" id="2508721"/>
    <lineage>
        <taxon>Bacteria</taxon>
        <taxon>Pseudomonadati</taxon>
        <taxon>Bacteroidota</taxon>
        <taxon>Chitinophagia</taxon>
        <taxon>Chitinophagales</taxon>
        <taxon>Chitinophagaceae</taxon>
        <taxon>Filimonas</taxon>
    </lineage>
</organism>
<proteinExistence type="predicted"/>
<dbReference type="AlphaFoldDB" id="A0A4Q1D6U9"/>
<protein>
    <submittedName>
        <fullName evidence="3">Uncharacterized protein</fullName>
    </submittedName>
</protein>
<dbReference type="RefSeq" id="WP_129004504.1">
    <property type="nucleotide sequence ID" value="NZ_SDHZ01000002.1"/>
</dbReference>
<gene>
    <name evidence="3" type="ORF">ESB13_15255</name>
</gene>
<keyword evidence="2" id="KW-0812">Transmembrane</keyword>
<name>A0A4Q1D6U9_9BACT</name>
<comment type="caution">
    <text evidence="3">The sequence shown here is derived from an EMBL/GenBank/DDBJ whole genome shotgun (WGS) entry which is preliminary data.</text>
</comment>
<accession>A0A4Q1D6U9</accession>
<keyword evidence="2" id="KW-0472">Membrane</keyword>
<feature type="region of interest" description="Disordered" evidence="1">
    <location>
        <begin position="172"/>
        <end position="254"/>
    </location>
</feature>
<keyword evidence="2" id="KW-1133">Transmembrane helix</keyword>
<dbReference type="OrthoDB" id="663559at2"/>
<feature type="transmembrane region" description="Helical" evidence="2">
    <location>
        <begin position="139"/>
        <end position="161"/>
    </location>
</feature>
<evidence type="ECO:0000256" key="1">
    <source>
        <dbReference type="SAM" id="MobiDB-lite"/>
    </source>
</evidence>
<sequence>MMLNRDNYEMYFLLYIDNELDAAQRAEVESFIQQHPDLAIELADLQNTLLTEDTPSVFPDKAMLYRQAGKETDLLLYIDNELNTAEKTNLEKELQLSPALQHQLQQLQQAVLPHENIVFEHKEDLYRYQRRRIIPISPFVRRTLTAAAVMAAVAITGWWLFHNSNADVAQPGQAFNKPSDIATPFAPAPGPGLQGSKNASEASQPAAAQPEATASDRKEREQGRTQVQQPTAPTVAGVHKSAATATGQKPASAATPAAPLIAGIAGNDRNKPQPAGTPTVTAAIANTGNAVSQPSRAAVQANIKPGQEASLIVTPAATGGQPAAAAGNLIAKSTSPRSVTPGNHDATDNTELPERSAGTLAATPHNTTAAGTLAAMPHNTTATGATVKPAVYTELDVTEENEPLYIGNLELNKNKLAGIFKRAGRLFGKQGR</sequence>
<dbReference type="Proteomes" id="UP000290545">
    <property type="component" value="Unassembled WGS sequence"/>
</dbReference>